<dbReference type="GO" id="GO:0016740">
    <property type="term" value="F:transferase activity"/>
    <property type="evidence" value="ECO:0007669"/>
    <property type="project" value="UniProtKB-KW"/>
</dbReference>
<gene>
    <name evidence="1" type="ORF">Cspa_c27740</name>
</gene>
<dbReference type="AlphaFoldDB" id="M1MYQ1"/>
<dbReference type="STRING" id="36745.CLSAP_25270"/>
<reference evidence="1 2" key="1">
    <citation type="submission" date="2013-02" db="EMBL/GenBank/DDBJ databases">
        <title>Genome sequence of Clostridium saccharoperbutylacetonicum N1-4(HMT).</title>
        <authorList>
            <person name="Poehlein A."/>
            <person name="Daniel R."/>
        </authorList>
    </citation>
    <scope>NUCLEOTIDE SEQUENCE [LARGE SCALE GENOMIC DNA]</scope>
    <source>
        <strain evidence="2">N1-4(HMT)</strain>
    </source>
</reference>
<proteinExistence type="predicted"/>
<evidence type="ECO:0000313" key="1">
    <source>
        <dbReference type="EMBL" id="AGF56537.1"/>
    </source>
</evidence>
<dbReference type="Proteomes" id="UP000011728">
    <property type="component" value="Chromosome"/>
</dbReference>
<sequence>MEFIDINTLKENEIIKFITPEKTLVDGIIKKISSDCLGITINSRQDSYIILSKDQPVKIILINKHQAIKCSSVVLACTQNDHEQVVLISKPQVLLGIERREYERLPIVMDIEYSLLPAEVNYEKLNAVEPKYLRSLKKSYTVNISAGGVYFVLPKIELDSKLAIISLNIKSENIISLCEQIRLDHTDDTKHQRAAYRFNDIKTNHRQLILDFVSEKLKDSAEFK</sequence>
<dbReference type="HOGENOM" id="CLU_1259622_0_0_9"/>
<name>M1MYQ1_9CLOT</name>
<organism evidence="1 2">
    <name type="scientific">Clostridium saccharoperbutylacetonicum N1-4(HMT)</name>
    <dbReference type="NCBI Taxonomy" id="931276"/>
    <lineage>
        <taxon>Bacteria</taxon>
        <taxon>Bacillati</taxon>
        <taxon>Bacillota</taxon>
        <taxon>Clostridia</taxon>
        <taxon>Eubacteriales</taxon>
        <taxon>Clostridiaceae</taxon>
        <taxon>Clostridium</taxon>
    </lineage>
</organism>
<evidence type="ECO:0000313" key="2">
    <source>
        <dbReference type="Proteomes" id="UP000011728"/>
    </source>
</evidence>
<protein>
    <submittedName>
        <fullName evidence="1">Putative glycosyltransferase</fullName>
    </submittedName>
</protein>
<dbReference type="KEGG" id="csr:Cspa_c27740"/>
<accession>M1MYQ1</accession>
<dbReference type="RefSeq" id="WP_015392856.1">
    <property type="nucleotide sequence ID" value="NC_020291.1"/>
</dbReference>
<keyword evidence="2" id="KW-1185">Reference proteome</keyword>
<dbReference type="EMBL" id="CP004121">
    <property type="protein sequence ID" value="AGF56537.1"/>
    <property type="molecule type" value="Genomic_DNA"/>
</dbReference>
<keyword evidence="1" id="KW-0808">Transferase</keyword>
<dbReference type="PATRIC" id="fig|931276.5.peg.2788"/>
<dbReference type="eggNOG" id="COG5581">
    <property type="taxonomic scope" value="Bacteria"/>
</dbReference>